<gene>
    <name evidence="4" type="ORF">HUK65_15700</name>
</gene>
<proteinExistence type="inferred from homology"/>
<dbReference type="PANTHER" id="PTHR35841">
    <property type="entry name" value="PHOSPHONATES-BINDING PERIPLASMIC PROTEIN"/>
    <property type="match status" value="1"/>
</dbReference>
<keyword evidence="2 3" id="KW-0732">Signal</keyword>
<dbReference type="NCBIfam" id="TIGR01098">
    <property type="entry name" value="3A0109s03R"/>
    <property type="match status" value="1"/>
</dbReference>
<evidence type="ECO:0000313" key="4">
    <source>
        <dbReference type="EMBL" id="NYS26431.1"/>
    </source>
</evidence>
<evidence type="ECO:0000313" key="5">
    <source>
        <dbReference type="Proteomes" id="UP000529417"/>
    </source>
</evidence>
<dbReference type="Pfam" id="PF12974">
    <property type="entry name" value="Phosphonate-bd"/>
    <property type="match status" value="1"/>
</dbReference>
<evidence type="ECO:0000256" key="1">
    <source>
        <dbReference type="ARBA" id="ARBA00007162"/>
    </source>
</evidence>
<comment type="similarity">
    <text evidence="1">Belongs to the phosphate/phosphite/phosphonate binding protein family.</text>
</comment>
<feature type="chain" id="PRO_5031066593" evidence="3">
    <location>
        <begin position="24"/>
        <end position="297"/>
    </location>
</feature>
<evidence type="ECO:0000256" key="3">
    <source>
        <dbReference type="SAM" id="SignalP"/>
    </source>
</evidence>
<evidence type="ECO:0000256" key="2">
    <source>
        <dbReference type="ARBA" id="ARBA00022729"/>
    </source>
</evidence>
<feature type="signal peptide" evidence="3">
    <location>
        <begin position="1"/>
        <end position="23"/>
    </location>
</feature>
<keyword evidence="5" id="KW-1185">Reference proteome</keyword>
<dbReference type="CDD" id="cd01071">
    <property type="entry name" value="PBP2_PhnD_like"/>
    <property type="match status" value="1"/>
</dbReference>
<name>A0A7Z0I1X1_9RHOB</name>
<dbReference type="GO" id="GO:0043190">
    <property type="term" value="C:ATP-binding cassette (ABC) transporter complex"/>
    <property type="evidence" value="ECO:0007669"/>
    <property type="project" value="InterPro"/>
</dbReference>
<dbReference type="Gene3D" id="3.40.190.10">
    <property type="entry name" value="Periplasmic binding protein-like II"/>
    <property type="match status" value="2"/>
</dbReference>
<reference evidence="4 5" key="1">
    <citation type="journal article" date="2000" name="Arch. Microbiol.">
        <title>Rhodobaca bogoriensis gen. nov. and sp. nov., an alkaliphilic purple nonsulfur bacterium from African Rift Valley soda lakes.</title>
        <authorList>
            <person name="Milford A.D."/>
            <person name="Achenbach L.A."/>
            <person name="Jung D.O."/>
            <person name="Madigan M.T."/>
        </authorList>
    </citation>
    <scope>NUCLEOTIDE SEQUENCE [LARGE SCALE GENOMIC DNA]</scope>
    <source>
        <strain evidence="4 5">2376</strain>
    </source>
</reference>
<accession>A0A7Z0I1X1</accession>
<sequence>MTTKTKVTGATALAIVLSTGTLAAQDCVDPDTLVFSIIPTEETTQEVDLYAPVIARMREKTGKSIEFFMPTSYSSVVEAMLNGWVHVGVHGPNSYVIARDRDDTLEVFATYAKLPGHLQEEGPGYRAVLITLADSGFDDIESLRGQVVALADPASTSGNLLPRVVFQDQIDVEFDDFFDRVVYSGGHDLSTLAVHEGRVDAAFVATHRFDNVVERGLVALEEFQVVWESEFIPQDPFVYRTDLCPELREAIRDTFLTLHEDPDAADFLANVQSARFVPMQDSDYNIIRQIAAAQAAQ</sequence>
<dbReference type="AlphaFoldDB" id="A0A7Z0I1X1"/>
<dbReference type="SUPFAM" id="SSF53850">
    <property type="entry name" value="Periplasmic binding protein-like II"/>
    <property type="match status" value="1"/>
</dbReference>
<comment type="caution">
    <text evidence="4">The sequence shown here is derived from an EMBL/GenBank/DDBJ whole genome shotgun (WGS) entry which is preliminary data.</text>
</comment>
<protein>
    <submittedName>
        <fullName evidence="4">Phosphate/phosphite/phosphonate ABC transporter substrate-binding protein</fullName>
    </submittedName>
</protein>
<dbReference type="EMBL" id="JACBXS010000045">
    <property type="protein sequence ID" value="NYS26431.1"/>
    <property type="molecule type" value="Genomic_DNA"/>
</dbReference>
<dbReference type="RefSeq" id="WP_179907226.1">
    <property type="nucleotide sequence ID" value="NZ_JACBXS010000045.1"/>
</dbReference>
<organism evidence="4 5">
    <name type="scientific">Rhabdonatronobacter sediminivivens</name>
    <dbReference type="NCBI Taxonomy" id="2743469"/>
    <lineage>
        <taxon>Bacteria</taxon>
        <taxon>Pseudomonadati</taxon>
        <taxon>Pseudomonadota</taxon>
        <taxon>Alphaproteobacteria</taxon>
        <taxon>Rhodobacterales</taxon>
        <taxon>Paracoccaceae</taxon>
        <taxon>Rhabdonatronobacter</taxon>
    </lineage>
</organism>
<dbReference type="GO" id="GO:0055085">
    <property type="term" value="P:transmembrane transport"/>
    <property type="evidence" value="ECO:0007669"/>
    <property type="project" value="InterPro"/>
</dbReference>
<dbReference type="InterPro" id="IPR005770">
    <property type="entry name" value="PhnD"/>
</dbReference>
<dbReference type="Proteomes" id="UP000529417">
    <property type="component" value="Unassembled WGS sequence"/>
</dbReference>
<dbReference type="PANTHER" id="PTHR35841:SF1">
    <property type="entry name" value="PHOSPHONATES-BINDING PERIPLASMIC PROTEIN"/>
    <property type="match status" value="1"/>
</dbReference>